<sequence length="124" mass="14490">PTNYTPYELVFRQHPLRHFNIIEEWKQHNINMEKDLPKGIIEDEEGSENEDNNLSDEYEDFNEITQINNMERDSASQSLIVASPSSSRSSTPFSDIFQEEDRKISSRTTLCTLSNIYLYKGPRN</sequence>
<name>A0ACA9QPS1_9GLOM</name>
<reference evidence="1" key="1">
    <citation type="submission" date="2021-06" db="EMBL/GenBank/DDBJ databases">
        <authorList>
            <person name="Kallberg Y."/>
            <person name="Tangrot J."/>
            <person name="Rosling A."/>
        </authorList>
    </citation>
    <scope>NUCLEOTIDE SEQUENCE</scope>
    <source>
        <strain evidence="1">IL203A</strain>
    </source>
</reference>
<proteinExistence type="predicted"/>
<evidence type="ECO:0000313" key="2">
    <source>
        <dbReference type="Proteomes" id="UP000789702"/>
    </source>
</evidence>
<feature type="non-terminal residue" evidence="1">
    <location>
        <position position="124"/>
    </location>
</feature>
<gene>
    <name evidence="1" type="ORF">DHETER_LOCUS15026</name>
</gene>
<dbReference type="Proteomes" id="UP000789702">
    <property type="component" value="Unassembled WGS sequence"/>
</dbReference>
<dbReference type="EMBL" id="CAJVPU010049243">
    <property type="protein sequence ID" value="CAG8757094.1"/>
    <property type="molecule type" value="Genomic_DNA"/>
</dbReference>
<feature type="non-terminal residue" evidence="1">
    <location>
        <position position="1"/>
    </location>
</feature>
<protein>
    <submittedName>
        <fullName evidence="1">11348_t:CDS:1</fullName>
    </submittedName>
</protein>
<keyword evidence="2" id="KW-1185">Reference proteome</keyword>
<organism evidence="1 2">
    <name type="scientific">Dentiscutata heterogama</name>
    <dbReference type="NCBI Taxonomy" id="1316150"/>
    <lineage>
        <taxon>Eukaryota</taxon>
        <taxon>Fungi</taxon>
        <taxon>Fungi incertae sedis</taxon>
        <taxon>Mucoromycota</taxon>
        <taxon>Glomeromycotina</taxon>
        <taxon>Glomeromycetes</taxon>
        <taxon>Diversisporales</taxon>
        <taxon>Gigasporaceae</taxon>
        <taxon>Dentiscutata</taxon>
    </lineage>
</organism>
<evidence type="ECO:0000313" key="1">
    <source>
        <dbReference type="EMBL" id="CAG8757094.1"/>
    </source>
</evidence>
<comment type="caution">
    <text evidence="1">The sequence shown here is derived from an EMBL/GenBank/DDBJ whole genome shotgun (WGS) entry which is preliminary data.</text>
</comment>
<accession>A0ACA9QPS1</accession>